<dbReference type="Proteomes" id="UP000217736">
    <property type="component" value="Chromosome"/>
</dbReference>
<dbReference type="RefSeq" id="WP_096436990.1">
    <property type="nucleotide sequence ID" value="NZ_AP018164.1"/>
</dbReference>
<evidence type="ECO:0000313" key="2">
    <source>
        <dbReference type="Proteomes" id="UP000217736"/>
    </source>
</evidence>
<keyword evidence="2" id="KW-1185">Reference proteome</keyword>
<proteinExistence type="predicted"/>
<name>A0A1Z4ECV8_9MYCO</name>
<gene>
    <name evidence="1" type="ORF">MSG_00622</name>
</gene>
<reference evidence="2" key="1">
    <citation type="submission" date="2017-06" db="EMBL/GenBank/DDBJ databases">
        <title>Complete Genome Sequence of Mycobacterium shigaense.</title>
        <authorList>
            <person name="Fukano H."/>
            <person name="Yoshida M."/>
            <person name="Kazumi Y."/>
            <person name="Ogura Y."/>
            <person name="Mitarai S."/>
            <person name="Hayashi T."/>
            <person name="Hoshino Y."/>
        </authorList>
    </citation>
    <scope>NUCLEOTIDE SEQUENCE [LARGE SCALE GENOMIC DNA]</scope>
    <source>
        <strain evidence="2">UN-152</strain>
    </source>
</reference>
<accession>A0A1Z4ECV8</accession>
<dbReference type="AlphaFoldDB" id="A0A1Z4ECV8"/>
<protein>
    <submittedName>
        <fullName evidence="1">Uncharacterized protein</fullName>
    </submittedName>
</protein>
<organism evidence="1 2">
    <name type="scientific">Mycobacterium shigaense</name>
    <dbReference type="NCBI Taxonomy" id="722731"/>
    <lineage>
        <taxon>Bacteria</taxon>
        <taxon>Bacillati</taxon>
        <taxon>Actinomycetota</taxon>
        <taxon>Actinomycetes</taxon>
        <taxon>Mycobacteriales</taxon>
        <taxon>Mycobacteriaceae</taxon>
        <taxon>Mycobacterium</taxon>
        <taxon>Mycobacterium simiae complex</taxon>
    </lineage>
</organism>
<evidence type="ECO:0000313" key="1">
    <source>
        <dbReference type="EMBL" id="BAX90786.1"/>
    </source>
</evidence>
<dbReference type="EMBL" id="AP018164">
    <property type="protein sequence ID" value="BAX90786.1"/>
    <property type="molecule type" value="Genomic_DNA"/>
</dbReference>
<sequence length="173" mass="17658">MPHLAGPLRAATAAALMGCVVLAGAATARADPTASSADLNTLAAALSKGYGLNNCTPQNIVPGELAALVCGQSPDPSGPVQGKYILFANGDNLAAVFKNSINDDVLTACGDQGQSPTVWHQGNSTAKAGSIACGTYQNGAEIIWTNDAKNVLNLIRAANTDVPALFQWWHANG</sequence>
<dbReference type="OrthoDB" id="5195851at2"/>
<dbReference type="KEGG" id="mshg:MSG_00622"/>